<feature type="domain" description="T6SS Phospholipase effector Tle1-like catalytic" evidence="1">
    <location>
        <begin position="2"/>
        <end position="248"/>
    </location>
</feature>
<sequence length="369" mass="41089">MKRLALFFDGTWNRPAARSNVSRMFAVTPGTGSDGIEQRSNYLPGVGTERFERLRGGIFGFGTARNIHQAYRWLVDNYDDGDQIFLFGFSRGAFTARSLAGLIACCGLLERGSATGVPEVYEQYRQGKRQLAPGARQVDIHFLGVWDTVGALGVPWGRIRGISRSTTRFHNTNPSVRYRNMFHALAIDEHREAYQATLWTAFRPEGQPLRPLRADQQLEQRWFVGAHSDVGGNRDDPSLARIPLAWLWAKAEQCGLDLAGPVPADPGDHLLPIQDSFGTFLLGFYRLTRLGRPFHRPIGRPPLATRTRSGWSHNLNETIDGSVFERWRTDANYRPANLVSWAGRLQVDPGELAGARSAESAAEPADQSG</sequence>
<dbReference type="AlphaFoldDB" id="A0A9X1NFA0"/>
<name>A0A9X1NFA0_9ACTN</name>
<proteinExistence type="predicted"/>
<gene>
    <name evidence="2" type="ORF">LR394_17810</name>
</gene>
<dbReference type="EMBL" id="JAJOMB010000009">
    <property type="protein sequence ID" value="MCD5312765.1"/>
    <property type="molecule type" value="Genomic_DNA"/>
</dbReference>
<dbReference type="InterPro" id="IPR029058">
    <property type="entry name" value="AB_hydrolase_fold"/>
</dbReference>
<dbReference type="PANTHER" id="PTHR33840:SF1">
    <property type="entry name" value="TLE1 PHOSPHOLIPASE DOMAIN-CONTAINING PROTEIN"/>
    <property type="match status" value="1"/>
</dbReference>
<comment type="caution">
    <text evidence="2">The sequence shown here is derived from an EMBL/GenBank/DDBJ whole genome shotgun (WGS) entry which is preliminary data.</text>
</comment>
<dbReference type="Pfam" id="PF09994">
    <property type="entry name" value="T6SS_Tle1-like_cat"/>
    <property type="match status" value="1"/>
</dbReference>
<dbReference type="Proteomes" id="UP001138997">
    <property type="component" value="Unassembled WGS sequence"/>
</dbReference>
<dbReference type="InterPro" id="IPR018712">
    <property type="entry name" value="Tle1-like_cat"/>
</dbReference>
<organism evidence="2 3">
    <name type="scientific">Kineosporia babensis</name>
    <dbReference type="NCBI Taxonomy" id="499548"/>
    <lineage>
        <taxon>Bacteria</taxon>
        <taxon>Bacillati</taxon>
        <taxon>Actinomycetota</taxon>
        <taxon>Actinomycetes</taxon>
        <taxon>Kineosporiales</taxon>
        <taxon>Kineosporiaceae</taxon>
        <taxon>Kineosporia</taxon>
    </lineage>
</organism>
<dbReference type="RefSeq" id="WP_231443322.1">
    <property type="nucleotide sequence ID" value="NZ_JAJOMB010000009.1"/>
</dbReference>
<evidence type="ECO:0000313" key="3">
    <source>
        <dbReference type="Proteomes" id="UP001138997"/>
    </source>
</evidence>
<evidence type="ECO:0000313" key="2">
    <source>
        <dbReference type="EMBL" id="MCD5312765.1"/>
    </source>
</evidence>
<accession>A0A9X1NFA0</accession>
<dbReference type="SUPFAM" id="SSF53474">
    <property type="entry name" value="alpha/beta-Hydrolases"/>
    <property type="match status" value="1"/>
</dbReference>
<protein>
    <submittedName>
        <fullName evidence="2">DUF2235 domain-containing protein</fullName>
    </submittedName>
</protein>
<evidence type="ECO:0000259" key="1">
    <source>
        <dbReference type="Pfam" id="PF09994"/>
    </source>
</evidence>
<keyword evidence="3" id="KW-1185">Reference proteome</keyword>
<dbReference type="PANTHER" id="PTHR33840">
    <property type="match status" value="1"/>
</dbReference>
<reference evidence="2" key="1">
    <citation type="submission" date="2021-11" db="EMBL/GenBank/DDBJ databases">
        <title>Streptomyces corallinus and Kineosporia corallina sp. nov., two new coral-derived marine actinobacteria.</title>
        <authorList>
            <person name="Buangrab K."/>
            <person name="Sutthacheep M."/>
            <person name="Yeemin T."/>
            <person name="Harunari E."/>
            <person name="Igarashi Y."/>
            <person name="Sripreechasak P."/>
            <person name="Kanchanasin P."/>
            <person name="Tanasupawat S."/>
            <person name="Phongsopitanun W."/>
        </authorList>
    </citation>
    <scope>NUCLEOTIDE SEQUENCE</scope>
    <source>
        <strain evidence="2">JCM 31032</strain>
    </source>
</reference>